<keyword evidence="1" id="KW-0862">Zinc</keyword>
<dbReference type="AlphaFoldDB" id="A0A2L2U0L9"/>
<feature type="compositionally biased region" description="Low complexity" evidence="2">
    <location>
        <begin position="72"/>
        <end position="85"/>
    </location>
</feature>
<dbReference type="GO" id="GO:0008270">
    <property type="term" value="F:zinc ion binding"/>
    <property type="evidence" value="ECO:0007669"/>
    <property type="project" value="UniProtKB-KW"/>
</dbReference>
<evidence type="ECO:0000259" key="3">
    <source>
        <dbReference type="PROSITE" id="PS50157"/>
    </source>
</evidence>
<sequence length="219" mass="25277">MELFSNVVIERDFPEHSILLTVEPEIKSILDRSEPSTVRFVHQPQDYYQNSSLMAEPCTSLNVHDHSSFWSHSSPSNSSSTSPSSQTYLDPEPGDLQAGLLMDSSSSEDDSHQIRSKTRSKDTAEIMCCKKPWKQGADFNKHWNRVHNLRYECEHCVFTGADKKELHRHYWSSHKDWAKANNIPKQGGNCKSCGKYFTRKDHIPRHLKRYPLCREKLGL</sequence>
<feature type="compositionally biased region" description="Basic and acidic residues" evidence="2">
    <location>
        <begin position="109"/>
        <end position="119"/>
    </location>
</feature>
<accession>A0A2L2U0L9</accession>
<reference evidence="5" key="1">
    <citation type="submission" date="2014-10" db="EMBL/GenBank/DDBJ databases">
        <authorList>
            <person name="King R."/>
        </authorList>
    </citation>
    <scope>NUCLEOTIDE SEQUENCE [LARGE SCALE GENOMIC DNA]</scope>
    <source>
        <strain evidence="5">A3/5</strain>
    </source>
</reference>
<keyword evidence="5" id="KW-1185">Reference proteome</keyword>
<dbReference type="InterPro" id="IPR013087">
    <property type="entry name" value="Znf_C2H2_type"/>
</dbReference>
<feature type="domain" description="C2H2-type" evidence="3">
    <location>
        <begin position="188"/>
        <end position="215"/>
    </location>
</feature>
<dbReference type="STRING" id="56646.A0A2L2U0L9"/>
<evidence type="ECO:0000256" key="2">
    <source>
        <dbReference type="SAM" id="MobiDB-lite"/>
    </source>
</evidence>
<keyword evidence="1" id="KW-0479">Metal-binding</keyword>
<dbReference type="Proteomes" id="UP000245910">
    <property type="component" value="Chromosome I"/>
</dbReference>
<evidence type="ECO:0000256" key="1">
    <source>
        <dbReference type="PROSITE-ProRule" id="PRU00042"/>
    </source>
</evidence>
<protein>
    <recommendedName>
        <fullName evidence="3">C2H2-type domain-containing protein</fullName>
    </recommendedName>
</protein>
<organism evidence="4 5">
    <name type="scientific">Fusarium venenatum</name>
    <dbReference type="NCBI Taxonomy" id="56646"/>
    <lineage>
        <taxon>Eukaryota</taxon>
        <taxon>Fungi</taxon>
        <taxon>Dikarya</taxon>
        <taxon>Ascomycota</taxon>
        <taxon>Pezizomycotina</taxon>
        <taxon>Sordariomycetes</taxon>
        <taxon>Hypocreomycetidae</taxon>
        <taxon>Hypocreales</taxon>
        <taxon>Nectriaceae</taxon>
        <taxon>Fusarium</taxon>
    </lineage>
</organism>
<proteinExistence type="predicted"/>
<feature type="region of interest" description="Disordered" evidence="2">
    <location>
        <begin position="72"/>
        <end position="119"/>
    </location>
</feature>
<evidence type="ECO:0000313" key="5">
    <source>
        <dbReference type="Proteomes" id="UP000245910"/>
    </source>
</evidence>
<dbReference type="PROSITE" id="PS50157">
    <property type="entry name" value="ZINC_FINGER_C2H2_2"/>
    <property type="match status" value="1"/>
</dbReference>
<keyword evidence="1" id="KW-0863">Zinc-finger</keyword>
<dbReference type="EMBL" id="LN649229">
    <property type="protein sequence ID" value="CEI67345.1"/>
    <property type="molecule type" value="Genomic_DNA"/>
</dbReference>
<evidence type="ECO:0000313" key="4">
    <source>
        <dbReference type="EMBL" id="CEI67345.1"/>
    </source>
</evidence>
<name>A0A2L2U0L9_9HYPO</name>
<dbReference type="Gene3D" id="3.30.160.60">
    <property type="entry name" value="Classic Zinc Finger"/>
    <property type="match status" value="1"/>
</dbReference>